<accession>A0A9D4GSC7</accession>
<comment type="caution">
    <text evidence="1">The sequence shown here is derived from an EMBL/GenBank/DDBJ whole genome shotgun (WGS) entry which is preliminary data.</text>
</comment>
<dbReference type="EMBL" id="JAIWYP010000005">
    <property type="protein sequence ID" value="KAH3820620.1"/>
    <property type="molecule type" value="Genomic_DNA"/>
</dbReference>
<name>A0A9D4GSC7_DREPO</name>
<dbReference type="AlphaFoldDB" id="A0A9D4GSC7"/>
<evidence type="ECO:0000313" key="1">
    <source>
        <dbReference type="EMBL" id="KAH3820620.1"/>
    </source>
</evidence>
<organism evidence="1 2">
    <name type="scientific">Dreissena polymorpha</name>
    <name type="common">Zebra mussel</name>
    <name type="synonym">Mytilus polymorpha</name>
    <dbReference type="NCBI Taxonomy" id="45954"/>
    <lineage>
        <taxon>Eukaryota</taxon>
        <taxon>Metazoa</taxon>
        <taxon>Spiralia</taxon>
        <taxon>Lophotrochozoa</taxon>
        <taxon>Mollusca</taxon>
        <taxon>Bivalvia</taxon>
        <taxon>Autobranchia</taxon>
        <taxon>Heteroconchia</taxon>
        <taxon>Euheterodonta</taxon>
        <taxon>Imparidentia</taxon>
        <taxon>Neoheterodontei</taxon>
        <taxon>Myida</taxon>
        <taxon>Dreissenoidea</taxon>
        <taxon>Dreissenidae</taxon>
        <taxon>Dreissena</taxon>
    </lineage>
</organism>
<dbReference type="Proteomes" id="UP000828390">
    <property type="component" value="Unassembled WGS sequence"/>
</dbReference>
<proteinExistence type="predicted"/>
<keyword evidence="2" id="KW-1185">Reference proteome</keyword>
<protein>
    <submittedName>
        <fullName evidence="1">Uncharacterized protein</fullName>
    </submittedName>
</protein>
<gene>
    <name evidence="1" type="ORF">DPMN_122366</name>
</gene>
<reference evidence="1" key="1">
    <citation type="journal article" date="2019" name="bioRxiv">
        <title>The Genome of the Zebra Mussel, Dreissena polymorpha: A Resource for Invasive Species Research.</title>
        <authorList>
            <person name="McCartney M.A."/>
            <person name="Auch B."/>
            <person name="Kono T."/>
            <person name="Mallez S."/>
            <person name="Zhang Y."/>
            <person name="Obille A."/>
            <person name="Becker A."/>
            <person name="Abrahante J.E."/>
            <person name="Garbe J."/>
            <person name="Badalamenti J.P."/>
            <person name="Herman A."/>
            <person name="Mangelson H."/>
            <person name="Liachko I."/>
            <person name="Sullivan S."/>
            <person name="Sone E.D."/>
            <person name="Koren S."/>
            <person name="Silverstein K.A.T."/>
            <person name="Beckman K.B."/>
            <person name="Gohl D.M."/>
        </authorList>
    </citation>
    <scope>NUCLEOTIDE SEQUENCE</scope>
    <source>
        <strain evidence="1">Duluth1</strain>
        <tissue evidence="1">Whole animal</tissue>
    </source>
</reference>
<sequence length="55" mass="5935">MSFKSFATPGPMNPRLAFRLGQASGKVSVWPGCSIPCNLRKQKGFLCTFTNNGAN</sequence>
<evidence type="ECO:0000313" key="2">
    <source>
        <dbReference type="Proteomes" id="UP000828390"/>
    </source>
</evidence>
<reference evidence="1" key="2">
    <citation type="submission" date="2020-11" db="EMBL/GenBank/DDBJ databases">
        <authorList>
            <person name="McCartney M.A."/>
            <person name="Auch B."/>
            <person name="Kono T."/>
            <person name="Mallez S."/>
            <person name="Becker A."/>
            <person name="Gohl D.M."/>
            <person name="Silverstein K.A.T."/>
            <person name="Koren S."/>
            <person name="Bechman K.B."/>
            <person name="Herman A."/>
            <person name="Abrahante J.E."/>
            <person name="Garbe J."/>
        </authorList>
    </citation>
    <scope>NUCLEOTIDE SEQUENCE</scope>
    <source>
        <strain evidence="1">Duluth1</strain>
        <tissue evidence="1">Whole animal</tissue>
    </source>
</reference>